<dbReference type="InterPro" id="IPR001680">
    <property type="entry name" value="WD40_rpt"/>
</dbReference>
<dbReference type="PROSITE" id="PS00678">
    <property type="entry name" value="WD_REPEATS_1"/>
    <property type="match status" value="2"/>
</dbReference>
<dbReference type="Gene3D" id="2.130.10.10">
    <property type="entry name" value="YVTN repeat-like/Quinoprotein amine dehydrogenase"/>
    <property type="match status" value="3"/>
</dbReference>
<sequence>MAGGRGPMNSEAPGTLAVGRVKFFDRHRGEVRPCPVKFCRFSPDGRLFASTSCDCTIRLWDVAETKCLQVLKGHQRSVETVSFSHDSKQLASGGWDKTVMLWEVQTALLCHGPGGLPKSYDPSETENMALQLLGCALLQSGQVLRHLVGHRDSVQSSDFAPSSDCLATGSWDSTIRMWDLRARTPAFFHQELEGHSGNISCLCYSASGLLASGSWDKTIHIWKPSTRSLLVQLKGHITWVKSIAFSPDGLQLASAGYSHTVTPPDHAFPPGKFLPLHPPYQSPQHP</sequence>
<evidence type="ECO:0000256" key="1">
    <source>
        <dbReference type="ARBA" id="ARBA00022574"/>
    </source>
</evidence>
<protein>
    <submittedName>
        <fullName evidence="4">WD repeat-containing protein 38</fullName>
    </submittedName>
</protein>
<dbReference type="AlphaFoldDB" id="A0A5N4EA10"/>
<dbReference type="Pfam" id="PF00400">
    <property type="entry name" value="WD40"/>
    <property type="match status" value="5"/>
</dbReference>
<dbReference type="PROSITE" id="PS50294">
    <property type="entry name" value="WD_REPEATS_REGION"/>
    <property type="match status" value="3"/>
</dbReference>
<dbReference type="EMBL" id="JWIN03000004">
    <property type="protein sequence ID" value="KAB1280217.1"/>
    <property type="molecule type" value="Genomic_DNA"/>
</dbReference>
<keyword evidence="5" id="KW-1185">Reference proteome</keyword>
<keyword evidence="2" id="KW-0677">Repeat</keyword>
<feature type="repeat" description="WD" evidence="3">
    <location>
        <begin position="71"/>
        <end position="106"/>
    </location>
</feature>
<dbReference type="InterPro" id="IPR019775">
    <property type="entry name" value="WD40_repeat_CS"/>
</dbReference>
<evidence type="ECO:0000313" key="5">
    <source>
        <dbReference type="Proteomes" id="UP000299084"/>
    </source>
</evidence>
<evidence type="ECO:0000313" key="4">
    <source>
        <dbReference type="EMBL" id="KAB1280217.1"/>
    </source>
</evidence>
<dbReference type="PANTHER" id="PTHR19879">
    <property type="entry name" value="TRANSCRIPTION INITIATION FACTOR TFIID"/>
    <property type="match status" value="1"/>
</dbReference>
<feature type="repeat" description="WD" evidence="3">
    <location>
        <begin position="147"/>
        <end position="181"/>
    </location>
</feature>
<dbReference type="SUPFAM" id="SSF50978">
    <property type="entry name" value="WD40 repeat-like"/>
    <property type="match status" value="1"/>
</dbReference>
<feature type="repeat" description="WD" evidence="3">
    <location>
        <begin position="192"/>
        <end position="232"/>
    </location>
</feature>
<comment type="caution">
    <text evidence="4">The sequence shown here is derived from an EMBL/GenBank/DDBJ whole genome shotgun (WGS) entry which is preliminary data.</text>
</comment>
<organism evidence="4 5">
    <name type="scientific">Camelus dromedarius</name>
    <name type="common">Dromedary</name>
    <name type="synonym">Arabian camel</name>
    <dbReference type="NCBI Taxonomy" id="9838"/>
    <lineage>
        <taxon>Eukaryota</taxon>
        <taxon>Metazoa</taxon>
        <taxon>Chordata</taxon>
        <taxon>Craniata</taxon>
        <taxon>Vertebrata</taxon>
        <taxon>Euteleostomi</taxon>
        <taxon>Mammalia</taxon>
        <taxon>Eutheria</taxon>
        <taxon>Laurasiatheria</taxon>
        <taxon>Artiodactyla</taxon>
        <taxon>Tylopoda</taxon>
        <taxon>Camelidae</taxon>
        <taxon>Camelus</taxon>
    </lineage>
</organism>
<dbReference type="PRINTS" id="PR00320">
    <property type="entry name" value="GPROTEINBRPT"/>
</dbReference>
<dbReference type="PANTHER" id="PTHR19879:SF9">
    <property type="entry name" value="TRANSCRIPTION INITIATION FACTOR TFIID SUBUNIT 5"/>
    <property type="match status" value="1"/>
</dbReference>
<evidence type="ECO:0000256" key="2">
    <source>
        <dbReference type="ARBA" id="ARBA00022737"/>
    </source>
</evidence>
<feature type="repeat" description="WD" evidence="3">
    <location>
        <begin position="41"/>
        <end position="70"/>
    </location>
</feature>
<reference evidence="4 5" key="1">
    <citation type="journal article" date="2019" name="Mol. Ecol. Resour.">
        <title>Improving Illumina assemblies with Hi-C and long reads: an example with the North African dromedary.</title>
        <authorList>
            <person name="Elbers J.P."/>
            <person name="Rogers M.F."/>
            <person name="Perelman P.L."/>
            <person name="Proskuryakova A.A."/>
            <person name="Serdyukova N.A."/>
            <person name="Johnson W.E."/>
            <person name="Horin P."/>
            <person name="Corander J."/>
            <person name="Murphy D."/>
            <person name="Burger P.A."/>
        </authorList>
    </citation>
    <scope>NUCLEOTIDE SEQUENCE [LARGE SCALE GENOMIC DNA]</scope>
    <source>
        <strain evidence="4">Drom800</strain>
        <tissue evidence="4">Blood</tissue>
    </source>
</reference>
<keyword evidence="1 3" id="KW-0853">WD repeat</keyword>
<dbReference type="InterPro" id="IPR020472">
    <property type="entry name" value="WD40_PAC1"/>
</dbReference>
<gene>
    <name evidence="4" type="ORF">Cadr_000016229</name>
</gene>
<dbReference type="SMART" id="SM00320">
    <property type="entry name" value="WD40"/>
    <property type="match status" value="5"/>
</dbReference>
<evidence type="ECO:0000256" key="3">
    <source>
        <dbReference type="PROSITE-ProRule" id="PRU00221"/>
    </source>
</evidence>
<dbReference type="PROSITE" id="PS50082">
    <property type="entry name" value="WD_REPEATS_2"/>
    <property type="match status" value="4"/>
</dbReference>
<name>A0A5N4EA10_CAMDR</name>
<dbReference type="Proteomes" id="UP000299084">
    <property type="component" value="Unassembled WGS sequence"/>
</dbReference>
<proteinExistence type="predicted"/>
<dbReference type="CDD" id="cd00200">
    <property type="entry name" value="WD40"/>
    <property type="match status" value="1"/>
</dbReference>
<accession>A0A5N4EA10</accession>
<dbReference type="InterPro" id="IPR036322">
    <property type="entry name" value="WD40_repeat_dom_sf"/>
</dbReference>
<dbReference type="InterPro" id="IPR015943">
    <property type="entry name" value="WD40/YVTN_repeat-like_dom_sf"/>
</dbReference>